<proteinExistence type="predicted"/>
<evidence type="ECO:0000313" key="1">
    <source>
        <dbReference type="EMBL" id="GAF83094.1"/>
    </source>
</evidence>
<dbReference type="GO" id="GO:0051536">
    <property type="term" value="F:iron-sulfur cluster binding"/>
    <property type="evidence" value="ECO:0007669"/>
    <property type="project" value="InterPro"/>
</dbReference>
<dbReference type="InterPro" id="IPR002817">
    <property type="entry name" value="ThiC/BzaA/B"/>
</dbReference>
<protein>
    <submittedName>
        <fullName evidence="1">Uncharacterized protein</fullName>
    </submittedName>
</protein>
<comment type="caution">
    <text evidence="1">The sequence shown here is derived from an EMBL/GenBank/DDBJ whole genome shotgun (WGS) entry which is preliminary data.</text>
</comment>
<dbReference type="GO" id="GO:0009228">
    <property type="term" value="P:thiamine biosynthetic process"/>
    <property type="evidence" value="ECO:0007669"/>
    <property type="project" value="InterPro"/>
</dbReference>
<dbReference type="AlphaFoldDB" id="X0SPV5"/>
<dbReference type="Pfam" id="PF01964">
    <property type="entry name" value="ThiC_Rad_SAM"/>
    <property type="match status" value="1"/>
</dbReference>
<reference evidence="1" key="1">
    <citation type="journal article" date="2014" name="Front. Microbiol.">
        <title>High frequency of phylogenetically diverse reductive dehalogenase-homologous genes in deep subseafloor sedimentary metagenomes.</title>
        <authorList>
            <person name="Kawai M."/>
            <person name="Futagami T."/>
            <person name="Toyoda A."/>
            <person name="Takaki Y."/>
            <person name="Nishi S."/>
            <person name="Hori S."/>
            <person name="Arai W."/>
            <person name="Tsubouchi T."/>
            <person name="Morono Y."/>
            <person name="Uchiyama I."/>
            <person name="Ito T."/>
            <person name="Fujiyama A."/>
            <person name="Inagaki F."/>
            <person name="Takami H."/>
        </authorList>
    </citation>
    <scope>NUCLEOTIDE SEQUENCE</scope>
    <source>
        <strain evidence="1">Expedition CK06-06</strain>
    </source>
</reference>
<gene>
    <name evidence="1" type="ORF">S01H1_09312</name>
</gene>
<name>X0SPV5_9ZZZZ</name>
<dbReference type="EMBL" id="BARS01004762">
    <property type="protein sequence ID" value="GAF83094.1"/>
    <property type="molecule type" value="Genomic_DNA"/>
</dbReference>
<accession>X0SPV5</accession>
<sequence length="38" mass="4294">MTTQVEQAKHGSLTDEIKAVAKRENLSVEKIRQRLIDG</sequence>
<feature type="non-terminal residue" evidence="1">
    <location>
        <position position="38"/>
    </location>
</feature>
<organism evidence="1">
    <name type="scientific">marine sediment metagenome</name>
    <dbReference type="NCBI Taxonomy" id="412755"/>
    <lineage>
        <taxon>unclassified sequences</taxon>
        <taxon>metagenomes</taxon>
        <taxon>ecological metagenomes</taxon>
    </lineage>
</organism>